<proteinExistence type="predicted"/>
<evidence type="ECO:0000313" key="2">
    <source>
        <dbReference type="EMBL" id="MBE1490841.1"/>
    </source>
</evidence>
<dbReference type="InterPro" id="IPR012062">
    <property type="entry name" value="GatZ/KbaZ-like"/>
</dbReference>
<accession>A0A927MCY5</accession>
<name>A0A927MCY5_9ACTN</name>
<dbReference type="GO" id="GO:0005975">
    <property type="term" value="P:carbohydrate metabolic process"/>
    <property type="evidence" value="ECO:0007669"/>
    <property type="project" value="InterPro"/>
</dbReference>
<dbReference type="Gene3D" id="3.20.20.70">
    <property type="entry name" value="Aldolase class I"/>
    <property type="match status" value="1"/>
</dbReference>
<protein>
    <submittedName>
        <fullName evidence="2">Tagatose-1,6-bisphosphate aldolase non-catalytic subunit AgaZ/GatZ</fullName>
    </submittedName>
</protein>
<evidence type="ECO:0000313" key="3">
    <source>
        <dbReference type="Proteomes" id="UP000649753"/>
    </source>
</evidence>
<dbReference type="AlphaFoldDB" id="A0A927MCY5"/>
<gene>
    <name evidence="2" type="ORF">H4W31_006479</name>
</gene>
<organism evidence="2 3">
    <name type="scientific">Plantactinospora soyae</name>
    <dbReference type="NCBI Taxonomy" id="1544732"/>
    <lineage>
        <taxon>Bacteria</taxon>
        <taxon>Bacillati</taxon>
        <taxon>Actinomycetota</taxon>
        <taxon>Actinomycetes</taxon>
        <taxon>Micromonosporales</taxon>
        <taxon>Micromonosporaceae</taxon>
        <taxon>Plantactinospora</taxon>
    </lineage>
</organism>
<reference evidence="2" key="1">
    <citation type="submission" date="2020-10" db="EMBL/GenBank/DDBJ databases">
        <title>Sequencing the genomes of 1000 actinobacteria strains.</title>
        <authorList>
            <person name="Klenk H.-P."/>
        </authorList>
    </citation>
    <scope>NUCLEOTIDE SEQUENCE</scope>
    <source>
        <strain evidence="2">DSM 46832</strain>
    </source>
</reference>
<feature type="region of interest" description="Disordered" evidence="1">
    <location>
        <begin position="40"/>
        <end position="63"/>
    </location>
</feature>
<dbReference type="SUPFAM" id="SSF51569">
    <property type="entry name" value="Aldolase"/>
    <property type="match status" value="1"/>
</dbReference>
<comment type="caution">
    <text evidence="2">The sequence shown here is derived from an EMBL/GenBank/DDBJ whole genome shotgun (WGS) entry which is preliminary data.</text>
</comment>
<dbReference type="InterPro" id="IPR013785">
    <property type="entry name" value="Aldolase_TIM"/>
</dbReference>
<keyword evidence="3" id="KW-1185">Reference proteome</keyword>
<dbReference type="RefSeq" id="WP_192770047.1">
    <property type="nucleotide sequence ID" value="NZ_JADBEB010000001.1"/>
</dbReference>
<dbReference type="Proteomes" id="UP000649753">
    <property type="component" value="Unassembled WGS sequence"/>
</dbReference>
<evidence type="ECO:0000256" key="1">
    <source>
        <dbReference type="SAM" id="MobiDB-lite"/>
    </source>
</evidence>
<dbReference type="Pfam" id="PF08013">
    <property type="entry name" value="GatZ_KbaZ-like"/>
    <property type="match status" value="1"/>
</dbReference>
<sequence>MSELLLDLARRQPAGSAVGIPLVCSVHPLMIEAAVSQSFDDGAPQPVDATSNQVYRPVGYQGG</sequence>
<dbReference type="EMBL" id="JADBEB010000001">
    <property type="protein sequence ID" value="MBE1490841.1"/>
    <property type="molecule type" value="Genomic_DNA"/>
</dbReference>